<dbReference type="Proteomes" id="UP000824782">
    <property type="component" value="Unassembled WGS sequence"/>
</dbReference>
<proteinExistence type="predicted"/>
<keyword evidence="2" id="KW-1185">Reference proteome</keyword>
<organism evidence="1 2">
    <name type="scientific">Engystomops pustulosus</name>
    <name type="common">Tungara frog</name>
    <name type="synonym">Physalaemus pustulosus</name>
    <dbReference type="NCBI Taxonomy" id="76066"/>
    <lineage>
        <taxon>Eukaryota</taxon>
        <taxon>Metazoa</taxon>
        <taxon>Chordata</taxon>
        <taxon>Craniata</taxon>
        <taxon>Vertebrata</taxon>
        <taxon>Euteleostomi</taxon>
        <taxon>Amphibia</taxon>
        <taxon>Batrachia</taxon>
        <taxon>Anura</taxon>
        <taxon>Neobatrachia</taxon>
        <taxon>Hyloidea</taxon>
        <taxon>Leptodactylidae</taxon>
        <taxon>Leiuperinae</taxon>
        <taxon>Engystomops</taxon>
    </lineage>
</organism>
<sequence>MLLTYCTPLCYLLESLNIKTNSIYCIHLYSLNTVFYPNLPFLDMVSSGKGHLTFPWRSEVVSDLSLIKGLLRRLFLVFESQTGYRIS</sequence>
<comment type="caution">
    <text evidence="1">The sequence shown here is derived from an EMBL/GenBank/DDBJ whole genome shotgun (WGS) entry which is preliminary data.</text>
</comment>
<gene>
    <name evidence="1" type="ORF">GDO81_015170</name>
</gene>
<evidence type="ECO:0000313" key="1">
    <source>
        <dbReference type="EMBL" id="KAG8560874.1"/>
    </source>
</evidence>
<dbReference type="EMBL" id="WNYA01000007">
    <property type="protein sequence ID" value="KAG8560874.1"/>
    <property type="molecule type" value="Genomic_DNA"/>
</dbReference>
<accession>A0AAV7AH77</accession>
<reference evidence="1" key="1">
    <citation type="thesis" date="2020" institute="ProQuest LLC" country="789 East Eisenhower Parkway, Ann Arbor, MI, USA">
        <title>Comparative Genomics and Chromosome Evolution.</title>
        <authorList>
            <person name="Mudd A.B."/>
        </authorList>
    </citation>
    <scope>NUCLEOTIDE SEQUENCE</scope>
    <source>
        <strain evidence="1">237g6f4</strain>
        <tissue evidence="1">Blood</tissue>
    </source>
</reference>
<name>A0AAV7AH77_ENGPU</name>
<evidence type="ECO:0000313" key="2">
    <source>
        <dbReference type="Proteomes" id="UP000824782"/>
    </source>
</evidence>
<protein>
    <submittedName>
        <fullName evidence="1">Uncharacterized protein</fullName>
    </submittedName>
</protein>
<dbReference type="AlphaFoldDB" id="A0AAV7AH77"/>